<dbReference type="AlphaFoldDB" id="A0A369II34"/>
<feature type="compositionally biased region" description="Basic and acidic residues" evidence="1">
    <location>
        <begin position="168"/>
        <end position="179"/>
    </location>
</feature>
<feature type="region of interest" description="Disordered" evidence="1">
    <location>
        <begin position="115"/>
        <end position="258"/>
    </location>
</feature>
<feature type="compositionally biased region" description="Basic and acidic residues" evidence="1">
    <location>
        <begin position="126"/>
        <end position="141"/>
    </location>
</feature>
<gene>
    <name evidence="2" type="ORF">DVG78_01980</name>
</gene>
<feature type="region of interest" description="Disordered" evidence="1">
    <location>
        <begin position="36"/>
        <end position="70"/>
    </location>
</feature>
<evidence type="ECO:0000313" key="2">
    <source>
        <dbReference type="EMBL" id="RDB07845.1"/>
    </source>
</evidence>
<dbReference type="EMBL" id="QPIW01000001">
    <property type="protein sequence ID" value="RDB07845.1"/>
    <property type="molecule type" value="Genomic_DNA"/>
</dbReference>
<accession>A0A369II34</accession>
<reference evidence="2 3" key="1">
    <citation type="submission" date="2018-07" db="EMBL/GenBank/DDBJ databases">
        <title>Genome analysis of Runella aurantiaca.</title>
        <authorList>
            <person name="Yang X."/>
        </authorList>
    </citation>
    <scope>NUCLEOTIDE SEQUENCE [LARGE SCALE GENOMIC DNA]</scope>
    <source>
        <strain evidence="2 3">YX9</strain>
    </source>
</reference>
<evidence type="ECO:0000256" key="1">
    <source>
        <dbReference type="SAM" id="MobiDB-lite"/>
    </source>
</evidence>
<name>A0A369II34_9BACT</name>
<dbReference type="Proteomes" id="UP000253141">
    <property type="component" value="Unassembled WGS sequence"/>
</dbReference>
<keyword evidence="3" id="KW-1185">Reference proteome</keyword>
<dbReference type="RefSeq" id="WP_114459380.1">
    <property type="nucleotide sequence ID" value="NZ_QPIW01000001.1"/>
</dbReference>
<sequence length="258" mass="29858">MDQQKEKDNRAPAFPEGYEYLNDVMAQGLQRRREIDKQLEQTSTSEQKPNAYRVQYRPPGMLGGGPSVNRDYYTQQLKTEKDQIATTLEKRVEHEIEMTRPDELTAAQIRETYNEKMYPNPYAGKSSKELEQLGRQEKDLESSQDLMRTQLKNFRDRPAKEGQLSPEEANKPVKEEKSLDASQELMMKQLSFVRERQTKEDKMPSEGKTEPVQETNEKAPAPMSERFSKSLNYTKALEKADKTPSAEKTKADRSPDRD</sequence>
<feature type="compositionally biased region" description="Basic and acidic residues" evidence="1">
    <location>
        <begin position="193"/>
        <end position="217"/>
    </location>
</feature>
<comment type="caution">
    <text evidence="2">The sequence shown here is derived from an EMBL/GenBank/DDBJ whole genome shotgun (WGS) entry which is preliminary data.</text>
</comment>
<feature type="compositionally biased region" description="Polar residues" evidence="1">
    <location>
        <begin position="143"/>
        <end position="152"/>
    </location>
</feature>
<feature type="compositionally biased region" description="Basic and acidic residues" evidence="1">
    <location>
        <begin position="236"/>
        <end position="258"/>
    </location>
</feature>
<dbReference type="OrthoDB" id="947199at2"/>
<organism evidence="2 3">
    <name type="scientific">Runella aurantiaca</name>
    <dbReference type="NCBI Taxonomy" id="2282308"/>
    <lineage>
        <taxon>Bacteria</taxon>
        <taxon>Pseudomonadati</taxon>
        <taxon>Bacteroidota</taxon>
        <taxon>Cytophagia</taxon>
        <taxon>Cytophagales</taxon>
        <taxon>Spirosomataceae</taxon>
        <taxon>Runella</taxon>
    </lineage>
</organism>
<proteinExistence type="predicted"/>
<protein>
    <submittedName>
        <fullName evidence="2">Uncharacterized protein</fullName>
    </submittedName>
</protein>
<evidence type="ECO:0000313" key="3">
    <source>
        <dbReference type="Proteomes" id="UP000253141"/>
    </source>
</evidence>